<name>A0A326RKQ4_9BACT</name>
<dbReference type="AlphaFoldDB" id="A0A326RKQ4"/>
<comment type="caution">
    <text evidence="2">The sequence shown here is derived from an EMBL/GenBank/DDBJ whole genome shotgun (WGS) entry which is preliminary data.</text>
</comment>
<evidence type="ECO:0000313" key="2">
    <source>
        <dbReference type="EMBL" id="PZV79091.1"/>
    </source>
</evidence>
<dbReference type="RefSeq" id="WP_111394358.1">
    <property type="nucleotide sequence ID" value="NZ_QKTX01000015.1"/>
</dbReference>
<feature type="coiled-coil region" evidence="1">
    <location>
        <begin position="302"/>
        <end position="337"/>
    </location>
</feature>
<sequence length="1124" mass="126837">MNFDLQFLKILGAKFLLVFCWGILWSFHTIAQTDCNVVDEITPVWKRLSPDGSHYFGPNYQPGPKAYLTANFDSKKMAPKLEIALSWIKGYFDGIKGARYADFKFSYWKGFTQEESLETNRWYLATQRLGSYNLRVLSGKTFCNNGRLAENDGPSLIDISFNELTHLARPVSGVLDANGNEVVYLINGKPAFEIPKITRTEGNVDYYQYPGPPPETTVNFSNWDFLDVFVIRKNDQPLFIPFTRKEILESKLLDLERIYSERKKLALELTQVTPPEEFDRQLEERIAEIKKFTEQGVWGYSKENLESRIQLAIDNNRARKEEEAGKIDASLAELNEDYEASVELIKEYLMSQPASELAKPVREYHPNNFGADLVRRMIENFDKELTQRDWGQNLEIGYINPDYFDPKLSPDVPQMIAVEFVNLQGVHAHLNQVVDRIKEKMDFKPLQGLFPATNMASAPVSEPIKMKAKSPARYLEKLEELGPDPFPNSGSNSASASFNIGGPGFSAAPIQVKFPERSSSLSQISNLSTLALYSSYLEEVRGKFLAQITAEQKALFDRWIQEYSLKTVEEFTQLSMLAWVNSNPKASIYLDFEAVKRFPESGLAANNLAVHLLKSGNPDRSLPILNYWLKEFPDNSLLLGNAATANYYLGDVEKAFQLAKLTVEQDSLHPNANKILAFVHYRKGEKEPAKKASERSLEGSYDEEVVALLQEIDPEGQVGDAIYKGRKRPFTPQLLEKFRMPEAIQGISDAEDQSDVIEEVLGSIDLTLAAIPRATSEVTMQQAAQKSIQQVLSGGGIPIMQMLSQHLFFKSLQQYQEGYSWEKNRFVDKLQEMRKTYGAKTREINRRYNAEMSKIEGGEDWEGERKLAELQRSKCQELNLALDAYYKETAPLINQAVVRLELISRDHHSTVAYWAPIWLQSQEAADFPGTQISYLRDMQEILKLYPSELPMDCELFGEEEEEEVVQGNLMIWEEYFCPLKFTVGVGIAKAGINCNTFSLSGGEIFQGELEVKLDENWENVQEITVAAGLGASVDIGLKEKFKKGGTGINLGVSTKGFVKLTKDPKSMEWNFREADFGIKSEATAGVVAGRYGAEVKLAESTIGFRSGITSDGLIPKMIDLAISN</sequence>
<protein>
    <submittedName>
        <fullName evidence="2">Uncharacterized protein</fullName>
    </submittedName>
</protein>
<dbReference type="EMBL" id="QKTX01000015">
    <property type="protein sequence ID" value="PZV79091.1"/>
    <property type="molecule type" value="Genomic_DNA"/>
</dbReference>
<dbReference type="SUPFAM" id="SSF48452">
    <property type="entry name" value="TPR-like"/>
    <property type="match status" value="1"/>
</dbReference>
<gene>
    <name evidence="2" type="ORF">CLV31_11551</name>
</gene>
<keyword evidence="3" id="KW-1185">Reference proteome</keyword>
<dbReference type="Gene3D" id="1.25.40.10">
    <property type="entry name" value="Tetratricopeptide repeat domain"/>
    <property type="match status" value="1"/>
</dbReference>
<dbReference type="OrthoDB" id="1492733at2"/>
<dbReference type="InterPro" id="IPR011990">
    <property type="entry name" value="TPR-like_helical_dom_sf"/>
</dbReference>
<evidence type="ECO:0000256" key="1">
    <source>
        <dbReference type="SAM" id="Coils"/>
    </source>
</evidence>
<organism evidence="2 3">
    <name type="scientific">Algoriphagus aquaeductus</name>
    <dbReference type="NCBI Taxonomy" id="475299"/>
    <lineage>
        <taxon>Bacteria</taxon>
        <taxon>Pseudomonadati</taxon>
        <taxon>Bacteroidota</taxon>
        <taxon>Cytophagia</taxon>
        <taxon>Cytophagales</taxon>
        <taxon>Cyclobacteriaceae</taxon>
        <taxon>Algoriphagus</taxon>
    </lineage>
</organism>
<proteinExistence type="predicted"/>
<accession>A0A326RKQ4</accession>
<reference evidence="2 3" key="1">
    <citation type="submission" date="2018-06" db="EMBL/GenBank/DDBJ databases">
        <title>Genomic Encyclopedia of Archaeal and Bacterial Type Strains, Phase II (KMG-II): from individual species to whole genera.</title>
        <authorList>
            <person name="Goeker M."/>
        </authorList>
    </citation>
    <scope>NUCLEOTIDE SEQUENCE [LARGE SCALE GENOMIC DNA]</scope>
    <source>
        <strain evidence="2 3">T4</strain>
    </source>
</reference>
<dbReference type="Proteomes" id="UP000248917">
    <property type="component" value="Unassembled WGS sequence"/>
</dbReference>
<evidence type="ECO:0000313" key="3">
    <source>
        <dbReference type="Proteomes" id="UP000248917"/>
    </source>
</evidence>
<keyword evidence="1" id="KW-0175">Coiled coil</keyword>